<sequence>MFKPFHLTAQCRPDKRSAIGHDAGMTRCVSYIRQSLNYIAAW</sequence>
<dbReference type="HOGENOM" id="CLU_3249224_0_0_6"/>
<evidence type="ECO:0000313" key="2">
    <source>
        <dbReference type="Proteomes" id="UP000008148"/>
    </source>
</evidence>
<protein>
    <submittedName>
        <fullName evidence="1">Uncharacterized protein</fullName>
    </submittedName>
</protein>
<accession>A8ARH4</accession>
<proteinExistence type="predicted"/>
<gene>
    <name evidence="1" type="ordered locus">CKO_05044</name>
</gene>
<evidence type="ECO:0000313" key="1">
    <source>
        <dbReference type="EMBL" id="ABV16087.1"/>
    </source>
</evidence>
<dbReference type="Proteomes" id="UP000008148">
    <property type="component" value="Chromosome"/>
</dbReference>
<dbReference type="KEGG" id="cko:CKO_05044"/>
<organism evidence="1 2">
    <name type="scientific">Citrobacter koseri (strain ATCC BAA-895 / CDC 4225-83 / SGSC4696)</name>
    <dbReference type="NCBI Taxonomy" id="290338"/>
    <lineage>
        <taxon>Bacteria</taxon>
        <taxon>Pseudomonadati</taxon>
        <taxon>Pseudomonadota</taxon>
        <taxon>Gammaproteobacteria</taxon>
        <taxon>Enterobacterales</taxon>
        <taxon>Enterobacteriaceae</taxon>
        <taxon>Citrobacter</taxon>
    </lineage>
</organism>
<reference evidence="1 2" key="1">
    <citation type="submission" date="2007-08" db="EMBL/GenBank/DDBJ databases">
        <authorList>
            <consortium name="The Citrobacter koseri Genome Sequencing Project"/>
            <person name="McClelland M."/>
            <person name="Sanderson E.K."/>
            <person name="Porwollik S."/>
            <person name="Spieth J."/>
            <person name="Clifton W.S."/>
            <person name="Latreille P."/>
            <person name="Courtney L."/>
            <person name="Wang C."/>
            <person name="Pepin K."/>
            <person name="Bhonagiri V."/>
            <person name="Nash W."/>
            <person name="Johnson M."/>
            <person name="Thiruvilangam P."/>
            <person name="Wilson R."/>
        </authorList>
    </citation>
    <scope>NUCLEOTIDE SEQUENCE [LARGE SCALE GENOMIC DNA]</scope>
    <source>
        <strain evidence="2">ATCC BAA-895 / CDC 4225-83 / SGSC4696</strain>
    </source>
</reference>
<keyword evidence="2" id="KW-1185">Reference proteome</keyword>
<dbReference type="EMBL" id="CP000822">
    <property type="protein sequence ID" value="ABV16087.1"/>
    <property type="molecule type" value="Genomic_DNA"/>
</dbReference>
<name>A8ARH4_CITK8</name>
<dbReference type="AlphaFoldDB" id="A8ARH4"/>